<dbReference type="InterPro" id="IPR016195">
    <property type="entry name" value="Pol/histidinol_Pase-like"/>
</dbReference>
<name>A0A6N7XTL8_9ACTN</name>
<organism evidence="1 2">
    <name type="scientific">Olsenella porci</name>
    <dbReference type="NCBI Taxonomy" id="2652279"/>
    <lineage>
        <taxon>Bacteria</taxon>
        <taxon>Bacillati</taxon>
        <taxon>Actinomycetota</taxon>
        <taxon>Coriobacteriia</taxon>
        <taxon>Coriobacteriales</taxon>
        <taxon>Atopobiaceae</taxon>
        <taxon>Olsenella</taxon>
    </lineage>
</organism>
<dbReference type="AlphaFoldDB" id="A0A6N7XTL8"/>
<gene>
    <name evidence="1" type="ORF">FYJ68_09840</name>
</gene>
<dbReference type="EMBL" id="VUNC01000009">
    <property type="protein sequence ID" value="MST73396.1"/>
    <property type="molecule type" value="Genomic_DNA"/>
</dbReference>
<dbReference type="SUPFAM" id="SSF89550">
    <property type="entry name" value="PHP domain-like"/>
    <property type="match status" value="1"/>
</dbReference>
<proteinExistence type="predicted"/>
<comment type="caution">
    <text evidence="1">The sequence shown here is derived from an EMBL/GenBank/DDBJ whole genome shotgun (WGS) entry which is preliminary data.</text>
</comment>
<protein>
    <recommendedName>
        <fullName evidence="3">PHP domain-containing protein</fullName>
    </recommendedName>
</protein>
<dbReference type="Gene3D" id="3.20.20.140">
    <property type="entry name" value="Metal-dependent hydrolases"/>
    <property type="match status" value="1"/>
</dbReference>
<evidence type="ECO:0000313" key="2">
    <source>
        <dbReference type="Proteomes" id="UP000469325"/>
    </source>
</evidence>
<dbReference type="Proteomes" id="UP000469325">
    <property type="component" value="Unassembled WGS sequence"/>
</dbReference>
<dbReference type="RefSeq" id="WP_154436108.1">
    <property type="nucleotide sequence ID" value="NZ_VUNC01000009.1"/>
</dbReference>
<evidence type="ECO:0008006" key="3">
    <source>
        <dbReference type="Google" id="ProtNLM"/>
    </source>
</evidence>
<keyword evidence="2" id="KW-1185">Reference proteome</keyword>
<accession>A0A6N7XTL8</accession>
<reference evidence="1 2" key="1">
    <citation type="submission" date="2019-08" db="EMBL/GenBank/DDBJ databases">
        <title>In-depth cultivation of the pig gut microbiome towards novel bacterial diversity and tailored functional studies.</title>
        <authorList>
            <person name="Wylensek D."/>
            <person name="Hitch T.C.A."/>
            <person name="Clavel T."/>
        </authorList>
    </citation>
    <scope>NUCLEOTIDE SEQUENCE [LARGE SCALE GENOMIC DNA]</scope>
    <source>
        <strain evidence="1 2">CA-Schmier-601-WT-1</strain>
    </source>
</reference>
<evidence type="ECO:0000313" key="1">
    <source>
        <dbReference type="EMBL" id="MST73396.1"/>
    </source>
</evidence>
<sequence length="199" mass="22796">MISFTDHNHISVELYRAFYNAGSRITLLPGIEIDVNLEEGGASKHLIVYFDAINDIGRLEPLAEKLNRLLDDRNVGSGKGKTPIDINVLLDNLVTYGVHFALSPHAMKQGKRGIDYDWHPMPYEEKSAEMNKYLDQFFCFWESSGKSEIAHAVDFLRQMDRDELMSIVSFSDSKDFEKLKSYLDNPCQYFNSLPNAHVR</sequence>